<evidence type="ECO:0008006" key="3">
    <source>
        <dbReference type="Google" id="ProtNLM"/>
    </source>
</evidence>
<dbReference type="RefSeq" id="WP_207572498.1">
    <property type="nucleotide sequence ID" value="NZ_JAFNLQ010000006.1"/>
</dbReference>
<dbReference type="Proteomes" id="UP000664081">
    <property type="component" value="Unassembled WGS sequence"/>
</dbReference>
<proteinExistence type="predicted"/>
<reference evidence="1 2" key="1">
    <citation type="submission" date="2021-03" db="EMBL/GenBank/DDBJ databases">
        <title>Staphylococci and Mammaliicocci in bats.</title>
        <authorList>
            <person name="Fountain K."/>
        </authorList>
    </citation>
    <scope>NUCLEOTIDE SEQUENCE [LARGE SCALE GENOMIC DNA]</scope>
    <source>
        <strain evidence="1 2">18_1_E_SW</strain>
    </source>
</reference>
<name>A0ABS3L3V5_9STAP</name>
<keyword evidence="2" id="KW-1185">Reference proteome</keyword>
<protein>
    <recommendedName>
        <fullName evidence="3">Phage protein</fullName>
    </recommendedName>
</protein>
<dbReference type="EMBL" id="JAFNLT010000013">
    <property type="protein sequence ID" value="MBO1228228.1"/>
    <property type="molecule type" value="Genomic_DNA"/>
</dbReference>
<organism evidence="1 2">
    <name type="scientific">Staphylococcus nepalensis</name>
    <dbReference type="NCBI Taxonomy" id="214473"/>
    <lineage>
        <taxon>Bacteria</taxon>
        <taxon>Bacillati</taxon>
        <taxon>Bacillota</taxon>
        <taxon>Bacilli</taxon>
        <taxon>Bacillales</taxon>
        <taxon>Staphylococcaceae</taxon>
        <taxon>Staphylococcus</taxon>
    </lineage>
</organism>
<comment type="caution">
    <text evidence="1">The sequence shown here is derived from an EMBL/GenBank/DDBJ whole genome shotgun (WGS) entry which is preliminary data.</text>
</comment>
<gene>
    <name evidence="1" type="ORF">J3T88_13085</name>
</gene>
<sequence>MVKFLVNKDFKDIHTGDLYKKGKTYDFTIKRANEIEKNLDSSFLMRKDDKKK</sequence>
<evidence type="ECO:0000313" key="2">
    <source>
        <dbReference type="Proteomes" id="UP000664081"/>
    </source>
</evidence>
<evidence type="ECO:0000313" key="1">
    <source>
        <dbReference type="EMBL" id="MBO1228228.1"/>
    </source>
</evidence>
<accession>A0ABS3L3V5</accession>